<reference evidence="2 3" key="1">
    <citation type="journal article" date="2014" name="Front. Genet.">
        <title>Genome and metabolic network of "Candidatus Phaeomarinobacter ectocarpi" Ec32, a new candidate genus of Alphaproteobacteria frequently associated with brown algae.</title>
        <authorList>
            <person name="Dittami S.M."/>
            <person name="Barbeyron T."/>
            <person name="Boyen C."/>
            <person name="Cambefort J."/>
            <person name="Collet G."/>
            <person name="Delage L."/>
            <person name="Gobet A."/>
            <person name="Groisillier A."/>
            <person name="Leblanc C."/>
            <person name="Michel G."/>
            <person name="Scornet D."/>
            <person name="Siegel A."/>
            <person name="Tapia J.E."/>
            <person name="Tonon T."/>
        </authorList>
    </citation>
    <scope>NUCLEOTIDE SEQUENCE [LARGE SCALE GENOMIC DNA]</scope>
    <source>
        <strain evidence="2 3">Ec32</strain>
    </source>
</reference>
<dbReference type="InterPro" id="IPR036378">
    <property type="entry name" value="FAS1_dom_sf"/>
</dbReference>
<feature type="domain" description="FAS1" evidence="1">
    <location>
        <begin position="321"/>
        <end position="465"/>
    </location>
</feature>
<evidence type="ECO:0000259" key="1">
    <source>
        <dbReference type="PROSITE" id="PS50213"/>
    </source>
</evidence>
<dbReference type="PROSITE" id="PS50213">
    <property type="entry name" value="FAS1"/>
    <property type="match status" value="1"/>
</dbReference>
<name>X5MEM8_9HYPH</name>
<dbReference type="Proteomes" id="UP000032160">
    <property type="component" value="Chromosome I"/>
</dbReference>
<accession>X5MEM8</accession>
<dbReference type="InterPro" id="IPR000782">
    <property type="entry name" value="FAS1_domain"/>
</dbReference>
<dbReference type="EMBL" id="HG966617">
    <property type="protein sequence ID" value="CDO59319.1"/>
    <property type="molecule type" value="Genomic_DNA"/>
</dbReference>
<evidence type="ECO:0000313" key="2">
    <source>
        <dbReference type="EMBL" id="CDO59319.1"/>
    </source>
</evidence>
<gene>
    <name evidence="2" type="ORF">BN1012_Phect1105</name>
</gene>
<dbReference type="AlphaFoldDB" id="X5MEM8"/>
<evidence type="ECO:0000313" key="3">
    <source>
        <dbReference type="Proteomes" id="UP000032160"/>
    </source>
</evidence>
<organism evidence="2 3">
    <name type="scientific">Candidatus Phaeomarinibacter ectocarpi</name>
    <dbReference type="NCBI Taxonomy" id="1458461"/>
    <lineage>
        <taxon>Bacteria</taxon>
        <taxon>Pseudomonadati</taxon>
        <taxon>Pseudomonadota</taxon>
        <taxon>Alphaproteobacteria</taxon>
        <taxon>Hyphomicrobiales</taxon>
        <taxon>Parvibaculaceae</taxon>
        <taxon>Candidatus Phaeomarinibacter</taxon>
    </lineage>
</organism>
<dbReference type="STRING" id="1458461.BN1012_Phect1105"/>
<sequence>MVTAVWGDWHTKMLLEMNIPTLLAPDNMPALSKQVDVTYLIYTRAEDFDRLNDAPIIQEMRRHMKVNVTLFKNVDLSNPIAAHHKAWTLGIEQARASKSLIMLLPPDVAWSQNAFKTVGEKLVEGYQAIFMTYLRAEDRTFEKNILALRATGVHSLEISGSELVTLCVRSFHPLMAAYLRDSDYFPIHPEMMFWPVKDEGMLLRVLAREMFLFNPSKAQLNAVALPSRQFKPGEACFLDDSDDLFAVSLAPLGTDLTWHTTPRKADPVDVGGWWLAYDSPVNDFVVTHKIRWHFAPVTEKKWQAAEVASDLFIRRAAASREANRLWLGARQLGCNTAAKLIALSVYSGEAARVARGRRGSIVLLPSDGGVEAAGHDVDDALFDVESPRARMRIFKDHMVAEYHQDTDGYHPLLKRALSGSDVVCVSGKSHAVTSKQGSIFVGESKVVSGPLALGPHAVYVIDRMLGTGD</sequence>
<proteinExistence type="predicted"/>
<keyword evidence="3" id="KW-1185">Reference proteome</keyword>
<dbReference type="SUPFAM" id="SSF82153">
    <property type="entry name" value="FAS1 domain"/>
    <property type="match status" value="1"/>
</dbReference>
<dbReference type="KEGG" id="pect:BN1012_Phect1105"/>
<protein>
    <recommendedName>
        <fullName evidence="1">FAS1 domain-containing protein</fullName>
    </recommendedName>
</protein>
<dbReference type="HOGENOM" id="CLU_582273_0_0_5"/>